<keyword evidence="4 12" id="KW-0436">Ligase</keyword>
<feature type="binding site" evidence="12">
    <location>
        <position position="675"/>
    </location>
    <ligand>
        <name>ATP</name>
        <dbReference type="ChEBI" id="CHEBI:30616"/>
    </ligand>
</feature>
<reference evidence="16" key="1">
    <citation type="journal article" date="2020" name="Int. J. Syst. Evol. Microbiol.">
        <title>Aquipluma nitroreducens gen. nov. sp. nov., a novel facultatively anaerobic bacterium isolated from a freshwater lake.</title>
        <authorList>
            <person name="Watanabe M."/>
            <person name="Kojima H."/>
            <person name="Fukui M."/>
        </authorList>
    </citation>
    <scope>NUCLEOTIDE SEQUENCE</scope>
    <source>
        <strain evidence="16">MeG22</strain>
    </source>
</reference>
<evidence type="ECO:0000259" key="15">
    <source>
        <dbReference type="Pfam" id="PF10458"/>
    </source>
</evidence>
<feature type="short sequence motif" description="'HIGH' region" evidence="12">
    <location>
        <begin position="43"/>
        <end position="53"/>
    </location>
</feature>
<evidence type="ECO:0000256" key="12">
    <source>
        <dbReference type="HAMAP-Rule" id="MF_02004"/>
    </source>
</evidence>
<dbReference type="PROSITE" id="PS00178">
    <property type="entry name" value="AA_TRNA_LIGASE_I"/>
    <property type="match status" value="1"/>
</dbReference>
<evidence type="ECO:0000256" key="10">
    <source>
        <dbReference type="ARBA" id="ARBA00047552"/>
    </source>
</evidence>
<feature type="domain" description="Aminoacyl-tRNA synthetase class Ia" evidence="13">
    <location>
        <begin position="15"/>
        <end position="711"/>
    </location>
</feature>
<evidence type="ECO:0000256" key="4">
    <source>
        <dbReference type="ARBA" id="ARBA00022598"/>
    </source>
</evidence>
<comment type="similarity">
    <text evidence="11 12">Belongs to the class-I aminoacyl-tRNA synthetase family. ValS type 1 subfamily.</text>
</comment>
<dbReference type="Gene3D" id="3.90.740.10">
    <property type="entry name" value="Valyl/Leucyl/Isoleucyl-tRNA synthetase, editing domain"/>
    <property type="match status" value="2"/>
</dbReference>
<organism evidence="16 17">
    <name type="scientific">Aquipluma nitroreducens</name>
    <dbReference type="NCBI Taxonomy" id="2010828"/>
    <lineage>
        <taxon>Bacteria</taxon>
        <taxon>Pseudomonadati</taxon>
        <taxon>Bacteroidota</taxon>
        <taxon>Bacteroidia</taxon>
        <taxon>Marinilabiliales</taxon>
        <taxon>Prolixibacteraceae</taxon>
        <taxon>Aquipluma</taxon>
    </lineage>
</organism>
<dbReference type="InterPro" id="IPR001412">
    <property type="entry name" value="aa-tRNA-synth_I_CS"/>
</dbReference>
<keyword evidence="7 12" id="KW-0648">Protein biosynthesis</keyword>
<keyword evidence="17" id="KW-1185">Reference proteome</keyword>
<dbReference type="SUPFAM" id="SSF47323">
    <property type="entry name" value="Anticodon-binding domain of a subclass of class I aminoacyl-tRNA synthetases"/>
    <property type="match status" value="1"/>
</dbReference>
<dbReference type="PANTHER" id="PTHR11946">
    <property type="entry name" value="VALYL-TRNA SYNTHETASES"/>
    <property type="match status" value="1"/>
</dbReference>
<comment type="domain">
    <text evidence="12">ValRS has two distinct active sites: one for aminoacylation and one for editing. The misactivated threonine is translocated from the active site to the editing site.</text>
</comment>
<dbReference type="InterPro" id="IPR013155">
    <property type="entry name" value="M/V/L/I-tRNA-synth_anticd-bd"/>
</dbReference>
<dbReference type="PRINTS" id="PR00986">
    <property type="entry name" value="TRNASYNTHVAL"/>
</dbReference>
<evidence type="ECO:0000256" key="1">
    <source>
        <dbReference type="ARBA" id="ARBA00004496"/>
    </source>
</evidence>
<name>A0A5K7SBJ9_9BACT</name>
<dbReference type="EC" id="6.1.1.9" evidence="12"/>
<evidence type="ECO:0000256" key="8">
    <source>
        <dbReference type="ARBA" id="ARBA00023054"/>
    </source>
</evidence>
<dbReference type="GO" id="GO:0005829">
    <property type="term" value="C:cytosol"/>
    <property type="evidence" value="ECO:0007669"/>
    <property type="project" value="TreeGrafter"/>
</dbReference>
<dbReference type="Proteomes" id="UP001193389">
    <property type="component" value="Chromosome"/>
</dbReference>
<evidence type="ECO:0000259" key="13">
    <source>
        <dbReference type="Pfam" id="PF00133"/>
    </source>
</evidence>
<dbReference type="SUPFAM" id="SSF50677">
    <property type="entry name" value="ValRS/IleRS/LeuRS editing domain"/>
    <property type="match status" value="1"/>
</dbReference>
<dbReference type="GO" id="GO:0004832">
    <property type="term" value="F:valine-tRNA ligase activity"/>
    <property type="evidence" value="ECO:0007669"/>
    <property type="project" value="UniProtKB-UniRule"/>
</dbReference>
<dbReference type="InterPro" id="IPR002300">
    <property type="entry name" value="aa-tRNA-synth_Ia"/>
</dbReference>
<evidence type="ECO:0000256" key="7">
    <source>
        <dbReference type="ARBA" id="ARBA00022917"/>
    </source>
</evidence>
<keyword evidence="8 12" id="KW-0175">Coiled coil</keyword>
<comment type="subunit">
    <text evidence="2 12">Monomer.</text>
</comment>
<dbReference type="NCBIfam" id="NF004349">
    <property type="entry name" value="PRK05729.1"/>
    <property type="match status" value="1"/>
</dbReference>
<dbReference type="InterPro" id="IPR019499">
    <property type="entry name" value="Val-tRNA_synth_tRNA-bd"/>
</dbReference>
<dbReference type="InterPro" id="IPR009080">
    <property type="entry name" value="tRNAsynth_Ia_anticodon-bd"/>
</dbReference>
<dbReference type="Gene3D" id="3.40.50.620">
    <property type="entry name" value="HUPs"/>
    <property type="match status" value="2"/>
</dbReference>
<dbReference type="Gene3D" id="1.10.287.380">
    <property type="entry name" value="Valyl-tRNA synthetase, C-terminal domain"/>
    <property type="match status" value="1"/>
</dbReference>
<keyword evidence="6 12" id="KW-0067">ATP-binding</keyword>
<dbReference type="InterPro" id="IPR002303">
    <property type="entry name" value="Valyl-tRNA_ligase"/>
</dbReference>
<dbReference type="InterPro" id="IPR033705">
    <property type="entry name" value="Anticodon_Ia_Val"/>
</dbReference>
<dbReference type="SUPFAM" id="SSF52980">
    <property type="entry name" value="Restriction endonuclease-like"/>
    <property type="match status" value="1"/>
</dbReference>
<dbReference type="SUPFAM" id="SSF52374">
    <property type="entry name" value="Nucleotidylyl transferase"/>
    <property type="match status" value="1"/>
</dbReference>
<dbReference type="SUPFAM" id="SSF46589">
    <property type="entry name" value="tRNA-binding arm"/>
    <property type="match status" value="1"/>
</dbReference>
<evidence type="ECO:0000313" key="16">
    <source>
        <dbReference type="EMBL" id="BBE18948.1"/>
    </source>
</evidence>
<dbReference type="RefSeq" id="WP_318347233.1">
    <property type="nucleotide sequence ID" value="NZ_AP018694.1"/>
</dbReference>
<feature type="short sequence motif" description="'KMSKS' region" evidence="12">
    <location>
        <begin position="672"/>
        <end position="676"/>
    </location>
</feature>
<keyword evidence="9 12" id="KW-0030">Aminoacyl-tRNA synthetase</keyword>
<keyword evidence="3 12" id="KW-0963">Cytoplasm</keyword>
<dbReference type="InterPro" id="IPR011335">
    <property type="entry name" value="Restrct_endonuc-II-like"/>
</dbReference>
<comment type="subcellular location">
    <subcellularLocation>
        <location evidence="1 12">Cytoplasm</location>
    </subcellularLocation>
</comment>
<evidence type="ECO:0000313" key="17">
    <source>
        <dbReference type="Proteomes" id="UP001193389"/>
    </source>
</evidence>
<dbReference type="InterPro" id="IPR010978">
    <property type="entry name" value="tRNA-bd_arm"/>
</dbReference>
<dbReference type="InterPro" id="IPR037118">
    <property type="entry name" value="Val-tRNA_synth_C_sf"/>
</dbReference>
<evidence type="ECO:0000256" key="9">
    <source>
        <dbReference type="ARBA" id="ARBA00023146"/>
    </source>
</evidence>
<dbReference type="FunFam" id="1.10.287.380:FF:000001">
    <property type="entry name" value="Valine--tRNA ligase"/>
    <property type="match status" value="1"/>
</dbReference>
<dbReference type="AlphaFoldDB" id="A0A5K7SBJ9"/>
<dbReference type="NCBIfam" id="TIGR00422">
    <property type="entry name" value="valS"/>
    <property type="match status" value="1"/>
</dbReference>
<gene>
    <name evidence="12" type="primary">valS</name>
    <name evidence="16" type="ORF">AQPE_3121</name>
</gene>
<dbReference type="GO" id="GO:0006438">
    <property type="term" value="P:valyl-tRNA aminoacylation"/>
    <property type="evidence" value="ECO:0007669"/>
    <property type="project" value="UniProtKB-UniRule"/>
</dbReference>
<dbReference type="EMBL" id="AP018694">
    <property type="protein sequence ID" value="BBE18948.1"/>
    <property type="molecule type" value="Genomic_DNA"/>
</dbReference>
<dbReference type="Gene3D" id="3.40.960.10">
    <property type="entry name" value="VSR Endonuclease"/>
    <property type="match status" value="1"/>
</dbReference>
<dbReference type="Pfam" id="PF00133">
    <property type="entry name" value="tRNA-synt_1"/>
    <property type="match status" value="1"/>
</dbReference>
<evidence type="ECO:0000256" key="5">
    <source>
        <dbReference type="ARBA" id="ARBA00022741"/>
    </source>
</evidence>
<dbReference type="CDD" id="cd07962">
    <property type="entry name" value="Anticodon_Ia_Val"/>
    <property type="match status" value="1"/>
</dbReference>
<feature type="domain" description="Methionyl/Valyl/Leucyl/Isoleucyl-tRNA synthetase anticodon-binding" evidence="14">
    <location>
        <begin position="754"/>
        <end position="896"/>
    </location>
</feature>
<dbReference type="Gene3D" id="1.10.730.10">
    <property type="entry name" value="Isoleucyl-tRNA Synthetase, Domain 1"/>
    <property type="match status" value="1"/>
</dbReference>
<dbReference type="CDD" id="cd01038">
    <property type="entry name" value="Endonuclease_DUF559"/>
    <property type="match status" value="1"/>
</dbReference>
<evidence type="ECO:0000256" key="3">
    <source>
        <dbReference type="ARBA" id="ARBA00022490"/>
    </source>
</evidence>
<dbReference type="InterPro" id="IPR014729">
    <property type="entry name" value="Rossmann-like_a/b/a_fold"/>
</dbReference>
<dbReference type="PANTHER" id="PTHR11946:SF109">
    <property type="entry name" value="VALINE--TRNA LIGASE"/>
    <property type="match status" value="1"/>
</dbReference>
<dbReference type="GO" id="GO:0002161">
    <property type="term" value="F:aminoacyl-tRNA deacylase activity"/>
    <property type="evidence" value="ECO:0007669"/>
    <property type="project" value="InterPro"/>
</dbReference>
<evidence type="ECO:0000256" key="2">
    <source>
        <dbReference type="ARBA" id="ARBA00011245"/>
    </source>
</evidence>
<dbReference type="Pfam" id="PF10458">
    <property type="entry name" value="Val_tRNA-synt_C"/>
    <property type="match status" value="1"/>
</dbReference>
<accession>A0A5K7SBJ9</accession>
<dbReference type="FunFam" id="3.40.50.620:FF:000032">
    <property type="entry name" value="Valine--tRNA ligase"/>
    <property type="match status" value="1"/>
</dbReference>
<keyword evidence="5 12" id="KW-0547">Nucleotide-binding</keyword>
<protein>
    <recommendedName>
        <fullName evidence="12">Valine--tRNA ligase</fullName>
        <ecNumber evidence="12">6.1.1.9</ecNumber>
    </recommendedName>
    <alternativeName>
        <fullName evidence="12">Valyl-tRNA synthetase</fullName>
        <shortName evidence="12">ValRS</shortName>
    </alternativeName>
</protein>
<comment type="domain">
    <text evidence="12">The C-terminal coiled-coil domain is crucial for aminoacylation activity.</text>
</comment>
<dbReference type="InterPro" id="IPR009008">
    <property type="entry name" value="Val/Leu/Ile-tRNA-synth_edit"/>
</dbReference>
<feature type="domain" description="Valyl-tRNA synthetase tRNA-binding arm" evidence="15">
    <location>
        <begin position="950"/>
        <end position="1015"/>
    </location>
</feature>
<evidence type="ECO:0000259" key="14">
    <source>
        <dbReference type="Pfam" id="PF08264"/>
    </source>
</evidence>
<dbReference type="KEGG" id="anf:AQPE_3121"/>
<dbReference type="HAMAP" id="MF_02004">
    <property type="entry name" value="Val_tRNA_synth_type1"/>
    <property type="match status" value="1"/>
</dbReference>
<dbReference type="GO" id="GO:0005524">
    <property type="term" value="F:ATP binding"/>
    <property type="evidence" value="ECO:0007669"/>
    <property type="project" value="UniProtKB-UniRule"/>
</dbReference>
<dbReference type="Pfam" id="PF08264">
    <property type="entry name" value="Anticodon_1"/>
    <property type="match status" value="1"/>
</dbReference>
<evidence type="ECO:0000256" key="11">
    <source>
        <dbReference type="ARBA" id="ARBA00060830"/>
    </source>
</evidence>
<sequence>MDIPSKYNPAEVEDKWYKYWMENKFFHSEPDEREPYTIVIPPPNVTGVLHMGHMLNNTIQDILTRRARMLGKNACWVPGTDHASIATEARVVNKLKNEGISKFDLSRDVFLEHAWEWTNKHGGIILEQLKKLGASCDWDRTAFTMDDVRSESVIKTFVDLYDKGLIYRGVRMVNWDPAAKTALSDEEVIYREMQSKLYYLKYRIAPSDSPEGEEKKPQYKTARKSEYELLKKNAKELRRFSTEAEGVLWEALRGTQLGEKFRRQHIINDIIVDFICLSKNLVIEVDGGYHNTREIQDLDKIKTEILNDLGYTVIRFTNEEVLVNTDKVVQSIQDALKSSPTGGAEGAGLYVTIATTRPETILGDTAVCVNPNDPRFTHLKGKRVLVPLINRSIPIIEDEYVDMEFGTGCLKITPAHDVNDYEIGLRFNLPSIDIFNDDGTLSEKAGMYIGEDRFAVREKIMVDLEAAGNVAKVEDYNNKVGYSERTHVPIEPKLSAQWFLKMEPLIKPATENVLNDTIQFYPPKFKNTYRHWMENIKDWCISRQLWWGHRIPVYYLADGGFVVADSDEKALALAQAKTGNTSLKMTDLHQDEDVLDTWFSSWLWPISVFDGINKPDNKEINYYYPTNDLVTGPDIIFFWVARMIIAGYEYRDLFPFKNVYFTGMVRDKLRRKMSKSLGNSPDPLDLIDTYGADGVRVGMLLCSPAGGDLMFDESLPQQGAGFVTKIWNSFRLVNGWEVDYKIPQPEHSKLAISWFHEKFSQIVEQTDDHFDKFRISDALMNVYTTVRDEFSGWLLEMVKPAYQQPIDGKTYEELIDIFDEVLRFLHPFMPFVSEEVWQLLKERKQGDSITISSWPKSTGYDETLIAQFEDVKEAIAGLRTIRTKNNIPNKDQLELAIMVCDKGFAPEFNSVLVKMGNLSALNVVTEEVKLAASFLVKSTTFFVPLGGTIDVEEELKKLQAELDYTKGFLNSVMKKLSNERFVSSAPEAVVATERAKQADAEAKIKVLEEQIAGLK</sequence>
<comment type="catalytic activity">
    <reaction evidence="10 12">
        <text>tRNA(Val) + L-valine + ATP = L-valyl-tRNA(Val) + AMP + diphosphate</text>
        <dbReference type="Rhea" id="RHEA:10704"/>
        <dbReference type="Rhea" id="RHEA-COMP:9672"/>
        <dbReference type="Rhea" id="RHEA-COMP:9708"/>
        <dbReference type="ChEBI" id="CHEBI:30616"/>
        <dbReference type="ChEBI" id="CHEBI:33019"/>
        <dbReference type="ChEBI" id="CHEBI:57762"/>
        <dbReference type="ChEBI" id="CHEBI:78442"/>
        <dbReference type="ChEBI" id="CHEBI:78537"/>
        <dbReference type="ChEBI" id="CHEBI:456215"/>
        <dbReference type="EC" id="6.1.1.9"/>
    </reaction>
</comment>
<proteinExistence type="inferred from homology"/>
<evidence type="ECO:0000256" key="6">
    <source>
        <dbReference type="ARBA" id="ARBA00022840"/>
    </source>
</evidence>
<comment type="function">
    <text evidence="12">Catalyzes the attachment of valine to tRNA(Val). As ValRS can inadvertently accommodate and process structurally similar amino acids such as threonine, to avoid such errors, it has a 'posttransfer' editing activity that hydrolyzes mischarged Thr-tRNA(Val) in a tRNA-dependent manner.</text>
</comment>
<dbReference type="InterPro" id="IPR047216">
    <property type="entry name" value="Endonuclease_DUF559_bact"/>
</dbReference>